<comment type="caution">
    <text evidence="1">The sequence shown here is derived from an EMBL/GenBank/DDBJ whole genome shotgun (WGS) entry which is preliminary data.</text>
</comment>
<reference evidence="1 2" key="1">
    <citation type="submission" date="2024-02" db="EMBL/GenBank/DDBJ databases">
        <title>Rhodopirellula caenicola NBRC 110016.</title>
        <authorList>
            <person name="Ichikawa N."/>
            <person name="Katano-Makiyama Y."/>
            <person name="Hidaka K."/>
        </authorList>
    </citation>
    <scope>NUCLEOTIDE SEQUENCE [LARGE SCALE GENOMIC DNA]</scope>
    <source>
        <strain evidence="1 2">NBRC 110016</strain>
    </source>
</reference>
<gene>
    <name evidence="1" type="ORF">Rcae01_00310</name>
</gene>
<sequence>MEAEWLGLRHSPPPTYCDHSPTSDHNLIAIMTAIQAIFMRDRTGLRFPAFVVDASAVEAIAQFFENASVVDLMVK</sequence>
<evidence type="ECO:0000313" key="1">
    <source>
        <dbReference type="EMBL" id="GAA5504871.1"/>
    </source>
</evidence>
<accession>A0ABP9VI33</accession>
<organism evidence="1 2">
    <name type="scientific">Novipirellula caenicola</name>
    <dbReference type="NCBI Taxonomy" id="1536901"/>
    <lineage>
        <taxon>Bacteria</taxon>
        <taxon>Pseudomonadati</taxon>
        <taxon>Planctomycetota</taxon>
        <taxon>Planctomycetia</taxon>
        <taxon>Pirellulales</taxon>
        <taxon>Pirellulaceae</taxon>
        <taxon>Novipirellula</taxon>
    </lineage>
</organism>
<dbReference type="Proteomes" id="UP001416858">
    <property type="component" value="Unassembled WGS sequence"/>
</dbReference>
<proteinExistence type="predicted"/>
<evidence type="ECO:0000313" key="2">
    <source>
        <dbReference type="Proteomes" id="UP001416858"/>
    </source>
</evidence>
<keyword evidence="2" id="KW-1185">Reference proteome</keyword>
<name>A0ABP9VI33_9BACT</name>
<dbReference type="EMBL" id="BAABRO010000001">
    <property type="protein sequence ID" value="GAA5504871.1"/>
    <property type="molecule type" value="Genomic_DNA"/>
</dbReference>
<protein>
    <submittedName>
        <fullName evidence="1">Uncharacterized protein</fullName>
    </submittedName>
</protein>